<dbReference type="EMBL" id="QQAW01000009">
    <property type="protein sequence ID" value="RDI36493.1"/>
    <property type="molecule type" value="Genomic_DNA"/>
</dbReference>
<name>A0A370G368_GLULI</name>
<proteinExistence type="predicted"/>
<accession>A0A370G368</accession>
<dbReference type="AlphaFoldDB" id="A0A370G368"/>
<comment type="caution">
    <text evidence="1">The sequence shown here is derived from an EMBL/GenBank/DDBJ whole genome shotgun (WGS) entry which is preliminary data.</text>
</comment>
<gene>
    <name evidence="1" type="ORF">C7453_1098</name>
</gene>
<dbReference type="Proteomes" id="UP000254958">
    <property type="component" value="Unassembled WGS sequence"/>
</dbReference>
<reference evidence="1 2" key="1">
    <citation type="submission" date="2018-07" db="EMBL/GenBank/DDBJ databases">
        <title>Genomic Encyclopedia of Type Strains, Phase IV (KMG-IV): sequencing the most valuable type-strain genomes for metagenomic binning, comparative biology and taxonomic classification.</title>
        <authorList>
            <person name="Goeker M."/>
        </authorList>
    </citation>
    <scope>NUCLEOTIDE SEQUENCE [LARGE SCALE GENOMIC DNA]</scope>
    <source>
        <strain evidence="1 2">DSM 5603</strain>
    </source>
</reference>
<organism evidence="1 2">
    <name type="scientific">Gluconacetobacter liquefaciens</name>
    <name type="common">Acetobacter liquefaciens</name>
    <dbReference type="NCBI Taxonomy" id="89584"/>
    <lineage>
        <taxon>Bacteria</taxon>
        <taxon>Pseudomonadati</taxon>
        <taxon>Pseudomonadota</taxon>
        <taxon>Alphaproteobacteria</taxon>
        <taxon>Acetobacterales</taxon>
        <taxon>Acetobacteraceae</taxon>
        <taxon>Gluconacetobacter</taxon>
    </lineage>
</organism>
<evidence type="ECO:0000313" key="2">
    <source>
        <dbReference type="Proteomes" id="UP000254958"/>
    </source>
</evidence>
<keyword evidence="2" id="KW-1185">Reference proteome</keyword>
<protein>
    <submittedName>
        <fullName evidence="1">Uncharacterized protein</fullName>
    </submittedName>
</protein>
<sequence length="70" mass="7603">MHTANNVTNNLRKNVTASLFLQTKVAFSIKLSGGQSNQPDAIRSVSREVSHFTLVAIHGSTQYMTTVLAV</sequence>
<evidence type="ECO:0000313" key="1">
    <source>
        <dbReference type="EMBL" id="RDI36493.1"/>
    </source>
</evidence>